<dbReference type="EMBL" id="JAJHNU010000003">
    <property type="protein sequence ID" value="MDN4121863.1"/>
    <property type="molecule type" value="Genomic_DNA"/>
</dbReference>
<dbReference type="Proteomes" id="UP001168613">
    <property type="component" value="Unassembled WGS sequence"/>
</dbReference>
<protein>
    <submittedName>
        <fullName evidence="1">Type VI secretion system baseplate subunit TssF</fullName>
    </submittedName>
</protein>
<reference evidence="1" key="1">
    <citation type="submission" date="2021-11" db="EMBL/GenBank/DDBJ databases">
        <title>Draft genome sequence of Alcaligenes endophyticus type strain CCUG 75668T.</title>
        <authorList>
            <person name="Salva-Serra F."/>
            <person name="Duran R.E."/>
            <person name="Seeger M."/>
            <person name="Moore E.R.B."/>
            <person name="Jaen-Luchoro D."/>
        </authorList>
    </citation>
    <scope>NUCLEOTIDE SEQUENCE</scope>
    <source>
        <strain evidence="1">CCUG 75668</strain>
    </source>
</reference>
<proteinExistence type="predicted"/>
<dbReference type="PANTHER" id="PTHR35370">
    <property type="entry name" value="CYTOPLASMIC PROTEIN-RELATED-RELATED"/>
    <property type="match status" value="1"/>
</dbReference>
<dbReference type="RefSeq" id="WP_266123129.1">
    <property type="nucleotide sequence ID" value="NZ_JAJHNU010000003.1"/>
</dbReference>
<accession>A0ABT8EKQ0</accession>
<comment type="caution">
    <text evidence="1">The sequence shown here is derived from an EMBL/GenBank/DDBJ whole genome shotgun (WGS) entry which is preliminary data.</text>
</comment>
<sequence length="643" mass="72459">MTREFLEYYNDELAFIREMGHEFARQHPKIAGRLGMQGIDVADPYVERLLEGFSFLTARIQMKMDAQYPQLTANLLDILHPAYTAPLPSMTVVQCTPSVNQGNMAQGACLPRHTVMRAGLPKGEQTSPEFLTTQDVQLSPLQLRSLQWGGLAPQLKTQALSLGRKYAIQPNQLQRVLSLEFSLEGGVALKDLRLDQLMMYLHGQGQHMYALLEYLLTKTAGILVHDHVQPLRWANFLPASALCHEGFRPEQAMLPVEARQFQGHRLLQEFFAFPERFLFLSVQGLQAALQLPDALRTLTDGREPEQTPRAFQLSFLLTEAAPELENIIQARHFALHCTPAINLMRKRADRVAIQNNQHQYHIVVDRTRPLDFEIYAIEKVIGYTGHGARQELEFRPFYQTRASDGENYGTYFTVQRQARLPSEQVQLAGGRSAYLGSEVSVQLVDQQQDSVVPECRHLAATVWCTNRDLPLMLQSSEAASFTLKNISAPVQSIRMLRAPSAPQGPLAQGEYAWRLIKQLEQNYYSLDGNDGVAHLRALLSLHARQHESHANMLQQSIHEVSVQMTHQRLPMPGPMVFGRGVQVRLVLDERALAGWSPFLLGAVLEQYICRHVGINMMSQLSLHSLQRGHVATWPARGGARPAV</sequence>
<dbReference type="PANTHER" id="PTHR35370:SF1">
    <property type="entry name" value="TYPE VI SECRETION SYSTEM COMPONENT TSSF1"/>
    <property type="match status" value="1"/>
</dbReference>
<name>A0ABT8EKQ0_9BURK</name>
<evidence type="ECO:0000313" key="2">
    <source>
        <dbReference type="Proteomes" id="UP001168613"/>
    </source>
</evidence>
<dbReference type="NCBIfam" id="TIGR03359">
    <property type="entry name" value="VI_chp_6"/>
    <property type="match status" value="1"/>
</dbReference>
<dbReference type="Pfam" id="PF05947">
    <property type="entry name" value="T6SS_TssF"/>
    <property type="match status" value="1"/>
</dbReference>
<dbReference type="InterPro" id="IPR010272">
    <property type="entry name" value="T6SS_TssF"/>
</dbReference>
<gene>
    <name evidence="1" type="primary">tssF</name>
    <name evidence="1" type="ORF">LMS43_11235</name>
</gene>
<dbReference type="PIRSF" id="PIRSF028304">
    <property type="entry name" value="UCP028304"/>
    <property type="match status" value="1"/>
</dbReference>
<organism evidence="1 2">
    <name type="scientific">Alcaligenes endophyticus</name>
    <dbReference type="NCBI Taxonomy" id="1929088"/>
    <lineage>
        <taxon>Bacteria</taxon>
        <taxon>Pseudomonadati</taxon>
        <taxon>Pseudomonadota</taxon>
        <taxon>Betaproteobacteria</taxon>
        <taxon>Burkholderiales</taxon>
        <taxon>Alcaligenaceae</taxon>
        <taxon>Alcaligenes</taxon>
    </lineage>
</organism>
<keyword evidence="2" id="KW-1185">Reference proteome</keyword>
<evidence type="ECO:0000313" key="1">
    <source>
        <dbReference type="EMBL" id="MDN4121863.1"/>
    </source>
</evidence>